<accession>C5H618</accession>
<evidence type="ECO:0000313" key="1">
    <source>
        <dbReference type="EMBL" id="ACI42950.1"/>
    </source>
</evidence>
<proteinExistence type="predicted"/>
<protein>
    <submittedName>
        <fullName evidence="1">Transposase</fullName>
    </submittedName>
</protein>
<reference evidence="1" key="1">
    <citation type="journal article" date="2009" name="Plasmid">
        <title>Mobile elements of an Azospirillum brasilense Sp245 85-MDa plasmid involved in replicon fusions.</title>
        <authorList>
            <person name="Katsy E.I."/>
            <person name="Prilipov A.G."/>
        </authorList>
    </citation>
    <scope>NUCLEOTIDE SEQUENCE</scope>
    <source>
        <strain evidence="1">Sp245</strain>
        <plasmid evidence="1">p85</plasmid>
    </source>
</reference>
<dbReference type="EMBL" id="EU784144">
    <property type="protein sequence ID" value="ACI42950.1"/>
    <property type="molecule type" value="Genomic_DNA"/>
</dbReference>
<geneLocation type="plasmid" evidence="1">
    <name>p85</name>
</geneLocation>
<dbReference type="AlphaFoldDB" id="C5H618"/>
<keyword evidence="1" id="KW-0614">Plasmid</keyword>
<dbReference type="NCBIfam" id="NF033572">
    <property type="entry name" value="transpos_ISKra4"/>
    <property type="match status" value="1"/>
</dbReference>
<name>C5H618_AZOBR</name>
<organism evidence="1">
    <name type="scientific">Azospirillum brasilense</name>
    <dbReference type="NCBI Taxonomy" id="192"/>
    <lineage>
        <taxon>Bacteria</taxon>
        <taxon>Pseudomonadati</taxon>
        <taxon>Pseudomonadota</taxon>
        <taxon>Alphaproteobacteria</taxon>
        <taxon>Rhodospirillales</taxon>
        <taxon>Azospirillaceae</taxon>
        <taxon>Azospirillum</taxon>
    </lineage>
</organism>
<sequence length="457" mass="49882">MKWRVMVEVTGEEGAVTQHVISEGKRTGAGQAATLGLSLSEGKATLAGLQRVLVMAQADAHCRLRRRCGHCGASRPLKDHRSRRLVSLFGTVEVRAPRFKPCRCGVACRRSLTPVAEIMPDRCTPEYERILSGMGSALPYRRARALLAELLPLDAAPDVETVRRRTLQVGARLERAALVPPDEGSSAPATAITLAIDAGHVKSIKTYQVRSFEVMLARVGNDQGREVVFSSLPTEADRQVRQLHHVLRRLGATATTPVTILSDGAEGPRSLGAAASVGPIRNVLDWFHLSMRVQHVAQAVKGWATAVPDAAERTTMLDDAVTRLRWRLWHGQTERALTLIGDLLTDLDAALEAADDPPARKVAALLRALETYVVGQADLIIDYAAARHRGEAISTATTESTVQRLLHRRMGANQQMRWSPRGAHRMLKVRTAVMNGTLAADHAAAEPYARRPFRRAA</sequence>